<dbReference type="InterPro" id="IPR001267">
    <property type="entry name" value="Thymidine_kinase"/>
</dbReference>
<feature type="active site" description="Proton acceptor" evidence="10">
    <location>
        <position position="92"/>
    </location>
</feature>
<dbReference type="GO" id="GO:0005524">
    <property type="term" value="F:ATP binding"/>
    <property type="evidence" value="ECO:0007669"/>
    <property type="project" value="UniProtKB-KW"/>
</dbReference>
<dbReference type="Proteomes" id="UP000203408">
    <property type="component" value="Segment"/>
</dbReference>
<evidence type="ECO:0000256" key="12">
    <source>
        <dbReference type="RuleBase" id="RU000544"/>
    </source>
</evidence>
<comment type="similarity">
    <text evidence="1 13">Belongs to the thymidine kinase family.</text>
</comment>
<dbReference type="PIRSF" id="PIRSF035805">
    <property type="entry name" value="TK_cell"/>
    <property type="match status" value="1"/>
</dbReference>
<keyword evidence="5 12" id="KW-0808">Transferase</keyword>
<dbReference type="KEGG" id="vg:26613320"/>
<protein>
    <recommendedName>
        <fullName evidence="3 12">Thymidine kinase</fullName>
        <ecNumber evidence="2 12">2.7.1.21</ecNumber>
    </recommendedName>
</protein>
<keyword evidence="8 12" id="KW-0067">ATP-binding</keyword>
<dbReference type="GO" id="GO:0046104">
    <property type="term" value="P:thymidine metabolic process"/>
    <property type="evidence" value="ECO:0007669"/>
    <property type="project" value="TreeGrafter"/>
</dbReference>
<dbReference type="SUPFAM" id="SSF52540">
    <property type="entry name" value="P-loop containing nucleoside triphosphate hydrolases"/>
    <property type="match status" value="1"/>
</dbReference>
<dbReference type="EC" id="2.7.1.21" evidence="2 12"/>
<evidence type="ECO:0000256" key="2">
    <source>
        <dbReference type="ARBA" id="ARBA00012118"/>
    </source>
</evidence>
<comment type="catalytic activity">
    <reaction evidence="9 12">
        <text>thymidine + ATP = dTMP + ADP + H(+)</text>
        <dbReference type="Rhea" id="RHEA:19129"/>
        <dbReference type="ChEBI" id="CHEBI:15378"/>
        <dbReference type="ChEBI" id="CHEBI:17748"/>
        <dbReference type="ChEBI" id="CHEBI:30616"/>
        <dbReference type="ChEBI" id="CHEBI:63528"/>
        <dbReference type="ChEBI" id="CHEBI:456216"/>
        <dbReference type="EC" id="2.7.1.21"/>
    </reaction>
</comment>
<evidence type="ECO:0000256" key="13">
    <source>
        <dbReference type="RuleBase" id="RU004165"/>
    </source>
</evidence>
<keyword evidence="15" id="KW-1185">Reference proteome</keyword>
<evidence type="ECO:0000256" key="5">
    <source>
        <dbReference type="ARBA" id="ARBA00022679"/>
    </source>
</evidence>
<dbReference type="HAMAP" id="MF_00124">
    <property type="entry name" value="Thymidine_kinase"/>
    <property type="match status" value="1"/>
</dbReference>
<dbReference type="InterPro" id="IPR020633">
    <property type="entry name" value="Thymidine_kinase_CS"/>
</dbReference>
<dbReference type="InterPro" id="IPR027417">
    <property type="entry name" value="P-loop_NTPase"/>
</dbReference>
<evidence type="ECO:0000256" key="3">
    <source>
        <dbReference type="ARBA" id="ARBA00020079"/>
    </source>
</evidence>
<evidence type="ECO:0000256" key="7">
    <source>
        <dbReference type="ARBA" id="ARBA00022777"/>
    </source>
</evidence>
<feature type="binding site" evidence="11">
    <location>
        <begin position="174"/>
        <end position="177"/>
    </location>
    <ligand>
        <name>substrate</name>
    </ligand>
</feature>
<keyword evidence="7 12" id="KW-0418">Kinase</keyword>
<gene>
    <name evidence="14" type="ORF">CPT_Matisse137</name>
</gene>
<organism evidence="14 15">
    <name type="scientific">Klebsiella phage Matisse</name>
    <dbReference type="NCBI Taxonomy" id="1675607"/>
    <lineage>
        <taxon>Viruses</taxon>
        <taxon>Duplodnaviria</taxon>
        <taxon>Heunggongvirae</taxon>
        <taxon>Uroviricota</taxon>
        <taxon>Caudoviricetes</taxon>
        <taxon>Pantevenvirales</taxon>
        <taxon>Straboviridae</taxon>
        <taxon>Slopekvirus</taxon>
        <taxon>Slopekvirus matisse</taxon>
    </lineage>
</organism>
<reference evidence="14 15" key="1">
    <citation type="journal article" date="2015" name="Genome Announc.">
        <title>Complete Genome Sequence of Carbapenemase-Producing Klebsiella pneumoniae Myophage Matisse.</title>
        <authorList>
            <person name="Provasek V.E."/>
            <person name="Lessor L.E."/>
            <person name="Cahill J.L."/>
            <person name="Rasche E.S."/>
            <person name="Kuty Everett G.F."/>
        </authorList>
    </citation>
    <scope>NUCLEOTIDE SEQUENCE [LARGE SCALE GENOMIC DNA]</scope>
</reference>
<evidence type="ECO:0000313" key="15">
    <source>
        <dbReference type="Proteomes" id="UP000203408"/>
    </source>
</evidence>
<dbReference type="GO" id="GO:0004797">
    <property type="term" value="F:thymidine kinase activity"/>
    <property type="evidence" value="ECO:0007669"/>
    <property type="project" value="UniProtKB-EC"/>
</dbReference>
<evidence type="ECO:0000256" key="11">
    <source>
        <dbReference type="PIRSR" id="PIRSR035805-2"/>
    </source>
</evidence>
<name>A0A0K1LPF6_9CAUD</name>
<dbReference type="Gene3D" id="3.30.60.20">
    <property type="match status" value="1"/>
</dbReference>
<keyword evidence="4 12" id="KW-0237">DNA synthesis</keyword>
<evidence type="ECO:0000313" key="14">
    <source>
        <dbReference type="EMBL" id="AKU44441.1"/>
    </source>
</evidence>
<keyword evidence="6 12" id="KW-0547">Nucleotide-binding</keyword>
<dbReference type="SUPFAM" id="SSF57716">
    <property type="entry name" value="Glucocorticoid receptor-like (DNA-binding domain)"/>
    <property type="match status" value="1"/>
</dbReference>
<dbReference type="NCBIfam" id="NF003300">
    <property type="entry name" value="PRK04296.1-5"/>
    <property type="match status" value="1"/>
</dbReference>
<evidence type="ECO:0000256" key="4">
    <source>
        <dbReference type="ARBA" id="ARBA00022634"/>
    </source>
</evidence>
<accession>A0A0K1LPF6</accession>
<proteinExistence type="inferred from homology"/>
<evidence type="ECO:0000256" key="9">
    <source>
        <dbReference type="ARBA" id="ARBA00048254"/>
    </source>
</evidence>
<sequence>MAKLYFHYASMNAGKSARLLTDAYNYQERGMRILMYKPAIDTREGKQSISSRIGLEATCTMITPDMDLYYDVHNNHFYRDSPNLVSCVFVDEAQFLSRKNVMDLCRVVDELDIPVMTYGLRTDFQLNLFEGSYMLLALADEIRELRGVCHCGKKATTVARIDANGKFVANGDQIEIGAEDKYVSLCRKHYLQLKNNPDTVEA</sequence>
<dbReference type="PANTHER" id="PTHR11441:SF0">
    <property type="entry name" value="THYMIDINE KINASE, CYTOSOLIC"/>
    <property type="match status" value="1"/>
</dbReference>
<dbReference type="EMBL" id="KT001918">
    <property type="protein sequence ID" value="AKU44441.1"/>
    <property type="molecule type" value="Genomic_DNA"/>
</dbReference>
<evidence type="ECO:0000256" key="8">
    <source>
        <dbReference type="ARBA" id="ARBA00022840"/>
    </source>
</evidence>
<dbReference type="Pfam" id="PF00265">
    <property type="entry name" value="TK"/>
    <property type="match status" value="1"/>
</dbReference>
<dbReference type="Gene3D" id="3.40.50.300">
    <property type="entry name" value="P-loop containing nucleotide triphosphate hydrolases"/>
    <property type="match status" value="1"/>
</dbReference>
<evidence type="ECO:0000256" key="10">
    <source>
        <dbReference type="PIRSR" id="PIRSR035805-1"/>
    </source>
</evidence>
<dbReference type="GO" id="GO:0071897">
    <property type="term" value="P:DNA biosynthetic process"/>
    <property type="evidence" value="ECO:0007669"/>
    <property type="project" value="UniProtKB-KW"/>
</dbReference>
<evidence type="ECO:0000256" key="1">
    <source>
        <dbReference type="ARBA" id="ARBA00007587"/>
    </source>
</evidence>
<feature type="binding site" evidence="11">
    <location>
        <position position="182"/>
    </location>
    <ligand>
        <name>substrate</name>
    </ligand>
</feature>
<evidence type="ECO:0000256" key="6">
    <source>
        <dbReference type="ARBA" id="ARBA00022741"/>
    </source>
</evidence>
<dbReference type="PANTHER" id="PTHR11441">
    <property type="entry name" value="THYMIDINE KINASE"/>
    <property type="match status" value="1"/>
</dbReference>
<dbReference type="RefSeq" id="YP_009194381.1">
    <property type="nucleotide sequence ID" value="NC_028750.1"/>
</dbReference>
<dbReference type="GeneID" id="26613320"/>
<dbReference type="PROSITE" id="PS00603">
    <property type="entry name" value="TK_CELLULAR_TYPE"/>
    <property type="match status" value="1"/>
</dbReference>